<evidence type="ECO:0000259" key="1">
    <source>
        <dbReference type="Pfam" id="PF04149"/>
    </source>
</evidence>
<evidence type="ECO:0000313" key="2">
    <source>
        <dbReference type="EMBL" id="AOR31814.1"/>
    </source>
</evidence>
<feature type="domain" description="DUF397" evidence="1">
    <location>
        <begin position="15"/>
        <end position="69"/>
    </location>
</feature>
<organism evidence="2 3">
    <name type="scientific">Streptomyces fodineus</name>
    <dbReference type="NCBI Taxonomy" id="1904616"/>
    <lineage>
        <taxon>Bacteria</taxon>
        <taxon>Bacillati</taxon>
        <taxon>Actinomycetota</taxon>
        <taxon>Actinomycetes</taxon>
        <taxon>Kitasatosporales</taxon>
        <taxon>Streptomycetaceae</taxon>
        <taxon>Streptomyces</taxon>
    </lineage>
</organism>
<sequence length="72" mass="7428">MHGENSIPDASVLSGWRKSSYSGESGGNCLEVNDTAAPTHVPVRDSKNPTGPAVVFTAPAWSAFVGAVKTRG</sequence>
<evidence type="ECO:0000313" key="3">
    <source>
        <dbReference type="Proteomes" id="UP000094960"/>
    </source>
</evidence>
<dbReference type="RefSeq" id="WP_069778454.1">
    <property type="nucleotide sequence ID" value="NZ_CP017248.1"/>
</dbReference>
<reference evidence="3" key="1">
    <citation type="submission" date="2016-09" db="EMBL/GenBank/DDBJ databases">
        <title>Streptomyces puniciscabiei strain:TW1S1 Genome sequencing and assembly.</title>
        <authorList>
            <person name="Kim M.-K."/>
            <person name="Kim S.B."/>
        </authorList>
    </citation>
    <scope>NUCLEOTIDE SEQUENCE [LARGE SCALE GENOMIC DNA]</scope>
    <source>
        <strain evidence="3">TW1S1</strain>
    </source>
</reference>
<name>A0A1D7Y8I9_9ACTN</name>
<protein>
    <submittedName>
        <fullName evidence="2">DUF397 domain-containing protein</fullName>
    </submittedName>
</protein>
<dbReference type="AlphaFoldDB" id="A0A1D7Y8I9"/>
<dbReference type="InterPro" id="IPR007278">
    <property type="entry name" value="DUF397"/>
</dbReference>
<dbReference type="EMBL" id="CP017248">
    <property type="protein sequence ID" value="AOR31814.1"/>
    <property type="molecule type" value="Genomic_DNA"/>
</dbReference>
<dbReference type="KEGG" id="spun:BFF78_12825"/>
<gene>
    <name evidence="2" type="ORF">BFF78_12825</name>
</gene>
<proteinExistence type="predicted"/>
<accession>A0A1D7Y8I9</accession>
<dbReference type="Pfam" id="PF04149">
    <property type="entry name" value="DUF397"/>
    <property type="match status" value="1"/>
</dbReference>
<dbReference type="Proteomes" id="UP000094960">
    <property type="component" value="Chromosome"/>
</dbReference>
<keyword evidence="3" id="KW-1185">Reference proteome</keyword>